<keyword evidence="4" id="KW-1185">Reference proteome</keyword>
<evidence type="ECO:0000313" key="3">
    <source>
        <dbReference type="EMBL" id="MBB3114496.1"/>
    </source>
</evidence>
<dbReference type="RefSeq" id="WP_183604529.1">
    <property type="nucleotide sequence ID" value="NZ_JACHXK010000033.1"/>
</dbReference>
<feature type="chain" id="PRO_5039102786" evidence="2">
    <location>
        <begin position="23"/>
        <end position="575"/>
    </location>
</feature>
<dbReference type="EMBL" id="JACHXK010000033">
    <property type="protein sequence ID" value="MBB3114496.1"/>
    <property type="molecule type" value="Genomic_DNA"/>
</dbReference>
<comment type="caution">
    <text evidence="3">The sequence shown here is derived from an EMBL/GenBank/DDBJ whole genome shotgun (WGS) entry which is preliminary data.</text>
</comment>
<dbReference type="PANTHER" id="PTHR43649:SF12">
    <property type="entry name" value="DIACETYLCHITOBIOSE BINDING PROTEIN DASA"/>
    <property type="match status" value="1"/>
</dbReference>
<evidence type="ECO:0000256" key="1">
    <source>
        <dbReference type="SAM" id="MobiDB-lite"/>
    </source>
</evidence>
<dbReference type="PROSITE" id="PS51257">
    <property type="entry name" value="PROKAR_LIPOPROTEIN"/>
    <property type="match status" value="1"/>
</dbReference>
<keyword evidence="2" id="KW-0732">Signal</keyword>
<dbReference type="InterPro" id="IPR050490">
    <property type="entry name" value="Bact_solute-bd_prot1"/>
</dbReference>
<feature type="region of interest" description="Disordered" evidence="1">
    <location>
        <begin position="28"/>
        <end position="66"/>
    </location>
</feature>
<dbReference type="Gene3D" id="3.40.190.10">
    <property type="entry name" value="Periplasmic binding protein-like II"/>
    <property type="match status" value="4"/>
</dbReference>
<dbReference type="AlphaFoldDB" id="A0A7W5B5U1"/>
<reference evidence="3 4" key="1">
    <citation type="submission" date="2020-08" db="EMBL/GenBank/DDBJ databases">
        <title>Genomic Encyclopedia of Type Strains, Phase III (KMG-III): the genomes of soil and plant-associated and newly described type strains.</title>
        <authorList>
            <person name="Whitman W."/>
        </authorList>
    </citation>
    <scope>NUCLEOTIDE SEQUENCE [LARGE SCALE GENOMIC DNA]</scope>
    <source>
        <strain evidence="3 4">CECT 5862</strain>
    </source>
</reference>
<dbReference type="Proteomes" id="UP000570361">
    <property type="component" value="Unassembled WGS sequence"/>
</dbReference>
<dbReference type="CDD" id="cd13580">
    <property type="entry name" value="PBP2_AlgQ_like_1"/>
    <property type="match status" value="1"/>
</dbReference>
<name>A0A7W5B5U1_9BACL</name>
<feature type="signal peptide" evidence="2">
    <location>
        <begin position="1"/>
        <end position="22"/>
    </location>
</feature>
<gene>
    <name evidence="3" type="ORF">FHS18_006617</name>
</gene>
<evidence type="ECO:0000256" key="2">
    <source>
        <dbReference type="SAM" id="SignalP"/>
    </source>
</evidence>
<dbReference type="PANTHER" id="PTHR43649">
    <property type="entry name" value="ARABINOSE-BINDING PROTEIN-RELATED"/>
    <property type="match status" value="1"/>
</dbReference>
<feature type="compositionally biased region" description="Polar residues" evidence="1">
    <location>
        <begin position="28"/>
        <end position="60"/>
    </location>
</feature>
<sequence>MLKPKKNVAAASLLCLSLVVSACSNNGDGNQANPSNDKAANSQTTGDEANTSAGNATSEADPQFGKYEPGIELTTVRVIDELKFASGETIDSNQWTRTLEERLGIKVKNNWVVKKDQGQEKMNVTLASGDLPDIFGVNATQLKQLAEAGEIYDLTELYEKYASPLVKEFAEATTNGLAASTFDGKLMAFPAGNATIDNAPILWIRKDWLTKLSLPEPKTMDDVIRIADAFTNQDPDGNGKKDSYGLALNKTLFWTNGGGSFGILEGFMNGYHAYPQSWIKDPGGNLVYGSIQPEMKTALAKLQEMYKNGLIDKEFGVKDEVKEAELASAGRLGMGYGQMWNTLFPLTDSRKNDPAADWQAYPIVSVDSTSASPQTPASSISNYYVVRKDAEHPEALFKMLNLFGELQFDPKTPKEVWQQHSKVDGIEVWQYFPFAVGRPDKNLTIHHNVVAALENKDASALNPEELDAYNNSLAMQEGTGDATNWSYDKVFGKAGSFSVIDKYVTEKLIKSSEYYAAPTATMTDKNATLLKMELETFTKIIMGASVDEFDKFVSDWKKLGGDQITDEVNSWNATK</sequence>
<evidence type="ECO:0000313" key="4">
    <source>
        <dbReference type="Proteomes" id="UP000570361"/>
    </source>
</evidence>
<organism evidence="3 4">
    <name type="scientific">Paenibacillus phyllosphaerae</name>
    <dbReference type="NCBI Taxonomy" id="274593"/>
    <lineage>
        <taxon>Bacteria</taxon>
        <taxon>Bacillati</taxon>
        <taxon>Bacillota</taxon>
        <taxon>Bacilli</taxon>
        <taxon>Bacillales</taxon>
        <taxon>Paenibacillaceae</taxon>
        <taxon>Paenibacillus</taxon>
    </lineage>
</organism>
<dbReference type="SUPFAM" id="SSF53850">
    <property type="entry name" value="Periplasmic binding protein-like II"/>
    <property type="match status" value="1"/>
</dbReference>
<proteinExistence type="predicted"/>
<accession>A0A7W5B5U1</accession>
<protein>
    <submittedName>
        <fullName evidence="3">Putative aldouronate transport system substrate-binding protein</fullName>
    </submittedName>
</protein>